<feature type="compositionally biased region" description="Basic residues" evidence="1">
    <location>
        <begin position="106"/>
        <end position="129"/>
    </location>
</feature>
<feature type="region of interest" description="Disordered" evidence="1">
    <location>
        <begin position="22"/>
        <end position="169"/>
    </location>
</feature>
<keyword evidence="3" id="KW-1185">Reference proteome</keyword>
<evidence type="ECO:0000313" key="3">
    <source>
        <dbReference type="Proteomes" id="UP001419268"/>
    </source>
</evidence>
<evidence type="ECO:0000256" key="1">
    <source>
        <dbReference type="SAM" id="MobiDB-lite"/>
    </source>
</evidence>
<reference evidence="2 3" key="1">
    <citation type="submission" date="2024-01" db="EMBL/GenBank/DDBJ databases">
        <title>Genome assemblies of Stephania.</title>
        <authorList>
            <person name="Yang L."/>
        </authorList>
    </citation>
    <scope>NUCLEOTIDE SEQUENCE [LARGE SCALE GENOMIC DNA]</scope>
    <source>
        <strain evidence="2">JXDWG</strain>
        <tissue evidence="2">Leaf</tissue>
    </source>
</reference>
<feature type="region of interest" description="Disordered" evidence="1">
    <location>
        <begin position="282"/>
        <end position="304"/>
    </location>
</feature>
<evidence type="ECO:0000313" key="2">
    <source>
        <dbReference type="EMBL" id="KAK9157336.1"/>
    </source>
</evidence>
<accession>A0AAP0KRI0</accession>
<gene>
    <name evidence="2" type="ORF">Scep_003910</name>
</gene>
<protein>
    <submittedName>
        <fullName evidence="2">Uncharacterized protein</fullName>
    </submittedName>
</protein>
<feature type="compositionally biased region" description="Polar residues" evidence="1">
    <location>
        <begin position="135"/>
        <end position="144"/>
    </location>
</feature>
<proteinExistence type="predicted"/>
<name>A0AAP0KRI0_9MAGN</name>
<feature type="compositionally biased region" description="Basic and acidic residues" evidence="1">
    <location>
        <begin position="79"/>
        <end position="88"/>
    </location>
</feature>
<dbReference type="EMBL" id="JBBNAG010000002">
    <property type="protein sequence ID" value="KAK9157336.1"/>
    <property type="molecule type" value="Genomic_DNA"/>
</dbReference>
<feature type="region of interest" description="Disordered" evidence="1">
    <location>
        <begin position="204"/>
        <end position="232"/>
    </location>
</feature>
<organism evidence="2 3">
    <name type="scientific">Stephania cephalantha</name>
    <dbReference type="NCBI Taxonomy" id="152367"/>
    <lineage>
        <taxon>Eukaryota</taxon>
        <taxon>Viridiplantae</taxon>
        <taxon>Streptophyta</taxon>
        <taxon>Embryophyta</taxon>
        <taxon>Tracheophyta</taxon>
        <taxon>Spermatophyta</taxon>
        <taxon>Magnoliopsida</taxon>
        <taxon>Ranunculales</taxon>
        <taxon>Menispermaceae</taxon>
        <taxon>Menispermoideae</taxon>
        <taxon>Cissampelideae</taxon>
        <taxon>Stephania</taxon>
    </lineage>
</organism>
<sequence length="304" mass="33748">MAELRGTRQWLVATGAQMVVRGDTKARAAGAARAREETDARGGAAGADASRASRRDVAAGDDATVRTPSSSGGPRRWRGRGEDDEQRRASIRTPTRGQEDGGSSSARRRRLQATRRPRGRARSSKRQRWRGANGCATQGTTWSNGAVAHCRADRSPKRQQQWTRRRDEAQRRDGCKWILDLRPPLKAMVRFTSNDGLGWTLSESQRRHATPRGAGGGDGARSSQPISSPNEPVELLRRDFQTMQTHILRVMQDHTLTQDQLREVQGQLRHMEQALMDRLGISFAPAPPRDVPTDDSETDDDLDD</sequence>
<comment type="caution">
    <text evidence="2">The sequence shown here is derived from an EMBL/GenBank/DDBJ whole genome shotgun (WGS) entry which is preliminary data.</text>
</comment>
<dbReference type="Proteomes" id="UP001419268">
    <property type="component" value="Unassembled WGS sequence"/>
</dbReference>
<dbReference type="AlphaFoldDB" id="A0AAP0KRI0"/>
<feature type="compositionally biased region" description="Acidic residues" evidence="1">
    <location>
        <begin position="293"/>
        <end position="304"/>
    </location>
</feature>